<name>A0AAV2L2S3_KNICA</name>
<evidence type="ECO:0000313" key="2">
    <source>
        <dbReference type="EMBL" id="CAL1596567.1"/>
    </source>
</evidence>
<reference evidence="2 3" key="1">
    <citation type="submission" date="2024-04" db="EMBL/GenBank/DDBJ databases">
        <authorList>
            <person name="Waldvogel A.-M."/>
            <person name="Schoenle A."/>
        </authorList>
    </citation>
    <scope>NUCLEOTIDE SEQUENCE [LARGE SCALE GENOMIC DNA]</scope>
</reference>
<feature type="compositionally biased region" description="Basic and acidic residues" evidence="1">
    <location>
        <begin position="1"/>
        <end position="28"/>
    </location>
</feature>
<evidence type="ECO:0000256" key="1">
    <source>
        <dbReference type="SAM" id="MobiDB-lite"/>
    </source>
</evidence>
<dbReference type="Proteomes" id="UP001497482">
    <property type="component" value="Chromosome 21"/>
</dbReference>
<accession>A0AAV2L2S3</accession>
<feature type="region of interest" description="Disordered" evidence="1">
    <location>
        <begin position="1"/>
        <end position="30"/>
    </location>
</feature>
<sequence>MHACGGEDKPRKGNKEPREGMGERRDPVGRVLLDAKAADARRVLSSMSSQHHAAERRAEGWEGCLGACPDLSDRQRNSS</sequence>
<keyword evidence="3" id="KW-1185">Reference proteome</keyword>
<evidence type="ECO:0000313" key="3">
    <source>
        <dbReference type="Proteomes" id="UP001497482"/>
    </source>
</evidence>
<protein>
    <submittedName>
        <fullName evidence="2">Uncharacterized protein</fullName>
    </submittedName>
</protein>
<gene>
    <name evidence="2" type="ORF">KC01_LOCUS25226</name>
</gene>
<organism evidence="2 3">
    <name type="scientific">Knipowitschia caucasica</name>
    <name type="common">Caucasian dwarf goby</name>
    <name type="synonym">Pomatoschistus caucasicus</name>
    <dbReference type="NCBI Taxonomy" id="637954"/>
    <lineage>
        <taxon>Eukaryota</taxon>
        <taxon>Metazoa</taxon>
        <taxon>Chordata</taxon>
        <taxon>Craniata</taxon>
        <taxon>Vertebrata</taxon>
        <taxon>Euteleostomi</taxon>
        <taxon>Actinopterygii</taxon>
        <taxon>Neopterygii</taxon>
        <taxon>Teleostei</taxon>
        <taxon>Neoteleostei</taxon>
        <taxon>Acanthomorphata</taxon>
        <taxon>Gobiaria</taxon>
        <taxon>Gobiiformes</taxon>
        <taxon>Gobioidei</taxon>
        <taxon>Gobiidae</taxon>
        <taxon>Gobiinae</taxon>
        <taxon>Knipowitschia</taxon>
    </lineage>
</organism>
<proteinExistence type="predicted"/>
<dbReference type="EMBL" id="OZ035843">
    <property type="protein sequence ID" value="CAL1596567.1"/>
    <property type="molecule type" value="Genomic_DNA"/>
</dbReference>
<dbReference type="AlphaFoldDB" id="A0AAV2L2S3"/>